<keyword evidence="10" id="KW-1185">Reference proteome</keyword>
<feature type="compositionally biased region" description="Polar residues" evidence="7">
    <location>
        <begin position="57"/>
        <end position="66"/>
    </location>
</feature>
<protein>
    <recommendedName>
        <fullName evidence="8">WRKY domain-containing protein</fullName>
    </recommendedName>
</protein>
<dbReference type="EMBL" id="JAWXYG010000007">
    <property type="protein sequence ID" value="KAK4266968.1"/>
    <property type="molecule type" value="Genomic_DNA"/>
</dbReference>
<dbReference type="GO" id="GO:0010150">
    <property type="term" value="P:leaf senescence"/>
    <property type="evidence" value="ECO:0007669"/>
    <property type="project" value="UniProtKB-ARBA"/>
</dbReference>
<dbReference type="PANTHER" id="PTHR32096">
    <property type="entry name" value="WRKY TRANSCRIPTION FACTOR 30-RELATED-RELATED"/>
    <property type="match status" value="1"/>
</dbReference>
<comment type="similarity">
    <text evidence="6">Belongs to the WRKY group III family.</text>
</comment>
<dbReference type="Gene3D" id="2.20.25.80">
    <property type="entry name" value="WRKY domain"/>
    <property type="match status" value="1"/>
</dbReference>
<dbReference type="GO" id="GO:0005634">
    <property type="term" value="C:nucleus"/>
    <property type="evidence" value="ECO:0007669"/>
    <property type="project" value="UniProtKB-SubCell"/>
</dbReference>
<keyword evidence="4" id="KW-0804">Transcription</keyword>
<evidence type="ECO:0000313" key="9">
    <source>
        <dbReference type="EMBL" id="KAK4266968.1"/>
    </source>
</evidence>
<keyword evidence="5" id="KW-0539">Nucleus</keyword>
<dbReference type="Proteomes" id="UP001293593">
    <property type="component" value="Unassembled WGS sequence"/>
</dbReference>
<evidence type="ECO:0000256" key="5">
    <source>
        <dbReference type="ARBA" id="ARBA00023242"/>
    </source>
</evidence>
<evidence type="ECO:0000256" key="6">
    <source>
        <dbReference type="ARBA" id="ARBA00060850"/>
    </source>
</evidence>
<keyword evidence="2" id="KW-0805">Transcription regulation</keyword>
<dbReference type="InterPro" id="IPR003657">
    <property type="entry name" value="WRKY_dom"/>
</dbReference>
<accession>A0AAE1JEC7</accession>
<evidence type="ECO:0000256" key="2">
    <source>
        <dbReference type="ARBA" id="ARBA00023015"/>
    </source>
</evidence>
<keyword evidence="3" id="KW-0238">DNA-binding</keyword>
<feature type="region of interest" description="Disordered" evidence="7">
    <location>
        <begin position="178"/>
        <end position="202"/>
    </location>
</feature>
<dbReference type="GO" id="GO:0010193">
    <property type="term" value="P:response to ozone"/>
    <property type="evidence" value="ECO:0007669"/>
    <property type="project" value="UniProtKB-ARBA"/>
</dbReference>
<dbReference type="SMART" id="SM00774">
    <property type="entry name" value="WRKY"/>
    <property type="match status" value="1"/>
</dbReference>
<feature type="domain" description="WRKY" evidence="8">
    <location>
        <begin position="105"/>
        <end position="173"/>
    </location>
</feature>
<sequence length="325" mass="37018">MEEGQVSLINELNQGKEHARLLCSHITSSSHENNEFLIEKILSSYEKALNLLTHSQNLTEPNNPTINAHHHGSSRFEEDSPRDVYKKRKIMPKWTEQVKVCSRTGIEGSLDDGYSWRKYGQKDILGAKFPRGYYRCTHRFLQGCQARKQVQKSDEDPTIFEVTYRGRHTCNKQAVSSKKNMGFGENNHNHQNRSQEEEEEEEKMEQSLVAFFTFEPELEVKMEDIFPTSSGFPSTSDNNNQFVENLSVDFISPSTSESNLFCLSPCHMGSGGLGQNVQSSESEVTDIVSDPTSVTNSPLLDLDVLFNQQDFQSEFPFNTLEFFSS</sequence>
<dbReference type="SUPFAM" id="SSF118290">
    <property type="entry name" value="WRKY DNA-binding domain"/>
    <property type="match status" value="1"/>
</dbReference>
<proteinExistence type="inferred from homology"/>
<comment type="caution">
    <text evidence="9">The sequence shown here is derived from an EMBL/GenBank/DDBJ whole genome shotgun (WGS) entry which is preliminary data.</text>
</comment>
<comment type="subcellular location">
    <subcellularLocation>
        <location evidence="1">Nucleus</location>
    </subcellularLocation>
</comment>
<dbReference type="InterPro" id="IPR044810">
    <property type="entry name" value="WRKY_plant"/>
</dbReference>
<evidence type="ECO:0000256" key="4">
    <source>
        <dbReference type="ARBA" id="ARBA00023163"/>
    </source>
</evidence>
<dbReference type="GO" id="GO:0003700">
    <property type="term" value="F:DNA-binding transcription factor activity"/>
    <property type="evidence" value="ECO:0007669"/>
    <property type="project" value="InterPro"/>
</dbReference>
<dbReference type="InterPro" id="IPR036576">
    <property type="entry name" value="WRKY_dom_sf"/>
</dbReference>
<evidence type="ECO:0000256" key="1">
    <source>
        <dbReference type="ARBA" id="ARBA00004123"/>
    </source>
</evidence>
<gene>
    <name evidence="9" type="ORF">QN277_023822</name>
</gene>
<dbReference type="GO" id="GO:0042542">
    <property type="term" value="P:response to hydrogen peroxide"/>
    <property type="evidence" value="ECO:0007669"/>
    <property type="project" value="UniProtKB-ARBA"/>
</dbReference>
<evidence type="ECO:0000313" key="10">
    <source>
        <dbReference type="Proteomes" id="UP001293593"/>
    </source>
</evidence>
<dbReference type="FunFam" id="2.20.25.80:FF:000009">
    <property type="entry name" value="WRKY transcription factor 53"/>
    <property type="match status" value="1"/>
</dbReference>
<evidence type="ECO:0000259" key="8">
    <source>
        <dbReference type="PROSITE" id="PS50811"/>
    </source>
</evidence>
<evidence type="ECO:0000256" key="3">
    <source>
        <dbReference type="ARBA" id="ARBA00023125"/>
    </source>
</evidence>
<evidence type="ECO:0000256" key="7">
    <source>
        <dbReference type="SAM" id="MobiDB-lite"/>
    </source>
</evidence>
<reference evidence="9" key="1">
    <citation type="submission" date="2023-10" db="EMBL/GenBank/DDBJ databases">
        <title>Chromosome-level genome of the transformable northern wattle, Acacia crassicarpa.</title>
        <authorList>
            <person name="Massaro I."/>
            <person name="Sinha N.R."/>
            <person name="Poethig S."/>
            <person name="Leichty A.R."/>
        </authorList>
    </citation>
    <scope>NUCLEOTIDE SEQUENCE</scope>
    <source>
        <strain evidence="9">Acra3RX</strain>
        <tissue evidence="9">Leaf</tissue>
    </source>
</reference>
<dbReference type="PROSITE" id="PS50811">
    <property type="entry name" value="WRKY"/>
    <property type="match status" value="1"/>
</dbReference>
<name>A0AAE1JEC7_9FABA</name>
<dbReference type="GO" id="GO:0009751">
    <property type="term" value="P:response to salicylic acid"/>
    <property type="evidence" value="ECO:0007669"/>
    <property type="project" value="UniProtKB-ARBA"/>
</dbReference>
<dbReference type="Pfam" id="PF03106">
    <property type="entry name" value="WRKY"/>
    <property type="match status" value="1"/>
</dbReference>
<dbReference type="PANTHER" id="PTHR32096:SF133">
    <property type="entry name" value="WRKY TRANSCRIPTION FACTOR 41-RELATED"/>
    <property type="match status" value="1"/>
</dbReference>
<feature type="region of interest" description="Disordered" evidence="7">
    <location>
        <begin position="57"/>
        <end position="82"/>
    </location>
</feature>
<dbReference type="AlphaFoldDB" id="A0AAE1JEC7"/>
<organism evidence="9 10">
    <name type="scientific">Acacia crassicarpa</name>
    <name type="common">northern wattle</name>
    <dbReference type="NCBI Taxonomy" id="499986"/>
    <lineage>
        <taxon>Eukaryota</taxon>
        <taxon>Viridiplantae</taxon>
        <taxon>Streptophyta</taxon>
        <taxon>Embryophyta</taxon>
        <taxon>Tracheophyta</taxon>
        <taxon>Spermatophyta</taxon>
        <taxon>Magnoliopsida</taxon>
        <taxon>eudicotyledons</taxon>
        <taxon>Gunneridae</taxon>
        <taxon>Pentapetalae</taxon>
        <taxon>rosids</taxon>
        <taxon>fabids</taxon>
        <taxon>Fabales</taxon>
        <taxon>Fabaceae</taxon>
        <taxon>Caesalpinioideae</taxon>
        <taxon>mimosoid clade</taxon>
        <taxon>Acacieae</taxon>
        <taxon>Acacia</taxon>
    </lineage>
</organism>
<dbReference type="GO" id="GO:0000976">
    <property type="term" value="F:transcription cis-regulatory region binding"/>
    <property type="evidence" value="ECO:0007669"/>
    <property type="project" value="TreeGrafter"/>
</dbReference>